<dbReference type="SUPFAM" id="SSF56112">
    <property type="entry name" value="Protein kinase-like (PK-like)"/>
    <property type="match status" value="1"/>
</dbReference>
<dbReference type="GO" id="GO:0004674">
    <property type="term" value="F:protein serine/threonine kinase activity"/>
    <property type="evidence" value="ECO:0007669"/>
    <property type="project" value="UniProtKB-KW"/>
</dbReference>
<organism evidence="2 4">
    <name type="scientific">Streptomyces griseoviridis</name>
    <dbReference type="NCBI Taxonomy" id="45398"/>
    <lineage>
        <taxon>Bacteria</taxon>
        <taxon>Bacillati</taxon>
        <taxon>Actinomycetota</taxon>
        <taxon>Actinomycetes</taxon>
        <taxon>Kitasatosporales</taxon>
        <taxon>Streptomycetaceae</taxon>
        <taxon>Streptomyces</taxon>
    </lineage>
</organism>
<dbReference type="InterPro" id="IPR007822">
    <property type="entry name" value="LANC-like"/>
</dbReference>
<dbReference type="Gene3D" id="1.50.10.10">
    <property type="match status" value="2"/>
</dbReference>
<proteinExistence type="predicted"/>
<dbReference type="SUPFAM" id="SSF158745">
    <property type="entry name" value="LanC-like"/>
    <property type="match status" value="1"/>
</dbReference>
<dbReference type="PROSITE" id="PS50011">
    <property type="entry name" value="PROTEIN_KINASE_DOM"/>
    <property type="match status" value="1"/>
</dbReference>
<evidence type="ECO:0000313" key="5">
    <source>
        <dbReference type="Proteomes" id="UP000501753"/>
    </source>
</evidence>
<reference evidence="2 4" key="2">
    <citation type="submission" date="2018-12" db="EMBL/GenBank/DDBJ databases">
        <title>Streptomyces griseoviridis F1-27 complete genome.</title>
        <authorList>
            <person name="Mariita R.M."/>
            <person name="Sello J.K."/>
        </authorList>
    </citation>
    <scope>NUCLEOTIDE SEQUENCE [LARGE SCALE GENOMIC DNA]</scope>
    <source>
        <strain evidence="2 4">F1-27</strain>
    </source>
</reference>
<dbReference type="AlphaFoldDB" id="A0A3S9ZNT9"/>
<sequence>MRTPYVFTVADPDFYEPLDAAASHGGELRPSTVPPGWHGTPSGIWTMWRRDGLETVPAGWKVHVSARPGRLGHVLDVVAAVCCEQDVSFKHLSTRLFYGWTHQKHASRPQSGKFCAAYPPDPDAARRLMERLDEALADEEGPYILSDRRFGTSRTVHYRYGSFLRRQRLRADGTPVLLVPDGRGRLVEDVRGVSFRLPDGVEDPFTAAAETPSGQADFGGYVFEAALRHSNGGGAYRGRHKATGRKVFIKEARAHTGIGAGGANAQQRLRAEWETLQALHTAAPGLAPEPLAYFSEWEHDFLVTEFVEGDSLSSWTVLHNPLIRRDAGAADFADYYGRCEKVLARTEEAMDRLHAAGYLFVDVSPGNLLVAEDDTVRLIDFESAHRIGTPFVASGTPGFSPPTALVGDDPAVHDAFGLSALALLTLCPLHQVVERAPAALTYVRHDLRRRGIDIPPSLWRRATAFHHAELLDDGRAPGGDPLAPPAPERVAEAPEESLLWLRERVAEGLTAMAEADHPRRVFPTVPEGHLSNTLCLAYGTAGVVHALRRAGTPLPDSVLGRLRTDALGAVDSLGPGLWTGLAGIARVLADCGHTQEAVDLLAAADRHPLTRSDATLAGGGAGVALTHLALYGHTGDARHLERAAELAAGLADGPGALTPRLGPDDATGLWHGRTGVALMFQQLAAVTGDKDYLDTGLPLLHAELDRESDPSAVQMSFPVSTTDVRRMPYLYCGSAGVLHTVTRYLRERDDERLAAASPRLLTALTTSYTGMSGLGQGLSGLALVLSEHAALTGSASSRRLAVDAACGLFAHAVPHPTGVRFLGDQMLRLSAELWSGSAGVLLALTEVLSPAPDPLFTVDAVAAARA</sequence>
<dbReference type="Proteomes" id="UP000501753">
    <property type="component" value="Chromosome"/>
</dbReference>
<dbReference type="Gene3D" id="1.10.510.10">
    <property type="entry name" value="Transferase(Phosphotransferase) domain 1"/>
    <property type="match status" value="1"/>
</dbReference>
<protein>
    <submittedName>
        <fullName evidence="2">Serine/threonine protein kinase</fullName>
    </submittedName>
</protein>
<evidence type="ECO:0000313" key="3">
    <source>
        <dbReference type="EMBL" id="QCN83594.1"/>
    </source>
</evidence>
<dbReference type="InterPro" id="IPR000719">
    <property type="entry name" value="Prot_kinase_dom"/>
</dbReference>
<dbReference type="InterPro" id="IPR053524">
    <property type="entry name" value="Aerial_hyphae_peptide-synth"/>
</dbReference>
<reference evidence="3 5" key="1">
    <citation type="submission" date="2018-04" db="EMBL/GenBank/DDBJ databases">
        <title>Complete genome sequences of Streptomyces griseoviridis K61 and characterization of antagonistic properties of biological control agents.</title>
        <authorList>
            <person name="Mariita R.M."/>
            <person name="Sello J.K."/>
        </authorList>
    </citation>
    <scope>NUCLEOTIDE SEQUENCE [LARGE SCALE GENOMIC DNA]</scope>
    <source>
        <strain evidence="3 5">K61</strain>
    </source>
</reference>
<evidence type="ECO:0000313" key="4">
    <source>
        <dbReference type="Proteomes" id="UP000271291"/>
    </source>
</evidence>
<dbReference type="Pfam" id="PF00069">
    <property type="entry name" value="Pkinase"/>
    <property type="match status" value="1"/>
</dbReference>
<dbReference type="RefSeq" id="WP_127182339.1">
    <property type="nucleotide sequence ID" value="NZ_CP029078.1"/>
</dbReference>
<dbReference type="InterPro" id="IPR058053">
    <property type="entry name" value="RamC_C"/>
</dbReference>
<dbReference type="CDD" id="cd04791">
    <property type="entry name" value="LanC_SerThrkinase"/>
    <property type="match status" value="1"/>
</dbReference>
<dbReference type="InterPro" id="IPR011009">
    <property type="entry name" value="Kinase-like_dom_sf"/>
</dbReference>
<dbReference type="GO" id="GO:0005524">
    <property type="term" value="F:ATP binding"/>
    <property type="evidence" value="ECO:0007669"/>
    <property type="project" value="InterPro"/>
</dbReference>
<dbReference type="EMBL" id="CP029078">
    <property type="protein sequence ID" value="QCN83594.1"/>
    <property type="molecule type" value="Genomic_DNA"/>
</dbReference>
<dbReference type="SMART" id="SM01260">
    <property type="entry name" value="LANC_like"/>
    <property type="match status" value="1"/>
</dbReference>
<dbReference type="Proteomes" id="UP000271291">
    <property type="component" value="Chromosome"/>
</dbReference>
<name>A0A3S9ZNT9_STRGD</name>
<dbReference type="Pfam" id="PF25816">
    <property type="entry name" value="RamC_N"/>
    <property type="match status" value="1"/>
</dbReference>
<dbReference type="KEGG" id="sgd:ELQ87_38970"/>
<dbReference type="EMBL" id="CP034687">
    <property type="protein sequence ID" value="AZS89570.1"/>
    <property type="molecule type" value="Genomic_DNA"/>
</dbReference>
<evidence type="ECO:0000313" key="2">
    <source>
        <dbReference type="EMBL" id="AZS89570.1"/>
    </source>
</evidence>
<dbReference type="GO" id="GO:0031179">
    <property type="term" value="P:peptide modification"/>
    <property type="evidence" value="ECO:0007669"/>
    <property type="project" value="InterPro"/>
</dbReference>
<keyword evidence="5" id="KW-1185">Reference proteome</keyword>
<accession>A0A3S9ZNT9</accession>
<dbReference type="OrthoDB" id="1492512at2"/>
<dbReference type="InterPro" id="IPR012341">
    <property type="entry name" value="6hp_glycosidase-like_sf"/>
</dbReference>
<dbReference type="InterPro" id="IPR057929">
    <property type="entry name" value="RamC_N"/>
</dbReference>
<keyword evidence="2" id="KW-0808">Transferase</keyword>
<evidence type="ECO:0000259" key="1">
    <source>
        <dbReference type="PROSITE" id="PS50011"/>
    </source>
</evidence>
<keyword evidence="2" id="KW-0723">Serine/threonine-protein kinase</keyword>
<dbReference type="GO" id="GO:0005975">
    <property type="term" value="P:carbohydrate metabolic process"/>
    <property type="evidence" value="ECO:0007669"/>
    <property type="project" value="InterPro"/>
</dbReference>
<dbReference type="SMART" id="SM00220">
    <property type="entry name" value="S_TKc"/>
    <property type="match status" value="1"/>
</dbReference>
<keyword evidence="2" id="KW-0418">Kinase</keyword>
<dbReference type="NCBIfam" id="NF038151">
    <property type="entry name" value="lanthi_synth_III"/>
    <property type="match status" value="1"/>
</dbReference>
<gene>
    <name evidence="3" type="ORF">DDJ31_00265</name>
    <name evidence="2" type="ORF">ELQ87_38970</name>
</gene>
<feature type="domain" description="Protein kinase" evidence="1">
    <location>
        <begin position="221"/>
        <end position="499"/>
    </location>
</feature>